<comment type="subcellular location">
    <subcellularLocation>
        <location evidence="1">Nucleus</location>
    </subcellularLocation>
</comment>
<evidence type="ECO:0000313" key="9">
    <source>
        <dbReference type="Proteomes" id="UP001054857"/>
    </source>
</evidence>
<evidence type="ECO:0000313" key="8">
    <source>
        <dbReference type="EMBL" id="GFR43606.1"/>
    </source>
</evidence>
<protein>
    <recommendedName>
        <fullName evidence="7">DNA repair metallo-beta-lactamase domain-containing protein</fullName>
    </recommendedName>
</protein>
<feature type="non-terminal residue" evidence="8">
    <location>
        <position position="602"/>
    </location>
</feature>
<proteinExistence type="inferred from homology"/>
<accession>A0AAD3DPK9</accession>
<dbReference type="SUPFAM" id="SSF56281">
    <property type="entry name" value="Metallo-hydrolase/oxidoreductase"/>
    <property type="match status" value="1"/>
</dbReference>
<dbReference type="GO" id="GO:0005634">
    <property type="term" value="C:nucleus"/>
    <property type="evidence" value="ECO:0007669"/>
    <property type="project" value="UniProtKB-SubCell"/>
</dbReference>
<feature type="region of interest" description="Disordered" evidence="6">
    <location>
        <begin position="356"/>
        <end position="439"/>
    </location>
</feature>
<sequence length="602" mass="63604">EEEDEEGVWIVSEYEGKAGCNPGSGSGAAAVAAVAGGVPCWQREVEASRWEHGAGATTNILHTGDCRWQPWMRHQPGLAGVRVDTLLLDTTYAAPRHTLPPQSEAIRMMVQAMRDALLEEPRTVFLLAAYHIGKERAFLEAAQELGAKVWCSPAKRAVLRLLQLPTELAAVLAEDPREACIHVTGWGLRPEDVQAYLERYPGVWKRAVGIRPTGWTFRRSGGISVRRQGGVTVLGVPYSEHSSWTDLCDAVAQLRPRRLVPTVNAATSSQRRALVDLFAPLMDLSADRSRLDVYLSRTAGGPRGGGGPGVAVATPDRPDRRPTGCSPGAAGVRVDLARVDLAEQARILDQLREQRLGSGGWKQQRQQEGLVGRSSALGKRKLQDRDDEGWPVEGEMADQRQQQASAGDCGQGVGVPHAPQGLGQPSRLPQGAGGGEQCQGCGAVRPPGSLAGTQRGASCRQAGAMGGGCGAGADGAAAHASAAAPPGLASSDWERIRRRSSRSCGGRSVCMIDLTLDEGWDSEGSVQSTVKEAAGSELVSLSPVRAAALVNRRAEAGGEGTAGAAVVARKALGGQRALQAVASQSSIRRFFTPVRRVVTVQI</sequence>
<evidence type="ECO:0000256" key="2">
    <source>
        <dbReference type="ARBA" id="ARBA00010304"/>
    </source>
</evidence>
<gene>
    <name evidence="8" type="ORF">Agub_g4703</name>
</gene>
<keyword evidence="5" id="KW-0539">Nucleus</keyword>
<name>A0AAD3DPK9_9CHLO</name>
<comment type="similarity">
    <text evidence="2">Belongs to the DNA repair metallo-beta-lactamase (DRMBL) family.</text>
</comment>
<keyword evidence="3" id="KW-0227">DNA damage</keyword>
<dbReference type="PANTHER" id="PTHR23240:SF35">
    <property type="entry name" value="DNA REPAIR METALLO-BETA-LACTAMASE FAMILY PROTEIN-RELATED"/>
    <property type="match status" value="1"/>
</dbReference>
<evidence type="ECO:0000256" key="3">
    <source>
        <dbReference type="ARBA" id="ARBA00022763"/>
    </source>
</evidence>
<evidence type="ECO:0000256" key="1">
    <source>
        <dbReference type="ARBA" id="ARBA00004123"/>
    </source>
</evidence>
<dbReference type="InterPro" id="IPR011084">
    <property type="entry name" value="DRMBL"/>
</dbReference>
<keyword evidence="4" id="KW-0234">DNA repair</keyword>
<dbReference type="EMBL" id="BMAR01000006">
    <property type="protein sequence ID" value="GFR43606.1"/>
    <property type="molecule type" value="Genomic_DNA"/>
</dbReference>
<dbReference type="GO" id="GO:0006303">
    <property type="term" value="P:double-strand break repair via nonhomologous end joining"/>
    <property type="evidence" value="ECO:0007669"/>
    <property type="project" value="TreeGrafter"/>
</dbReference>
<dbReference type="GO" id="GO:0036297">
    <property type="term" value="P:interstrand cross-link repair"/>
    <property type="evidence" value="ECO:0007669"/>
    <property type="project" value="TreeGrafter"/>
</dbReference>
<dbReference type="GO" id="GO:0035312">
    <property type="term" value="F:5'-3' DNA exonuclease activity"/>
    <property type="evidence" value="ECO:0007669"/>
    <property type="project" value="TreeGrafter"/>
</dbReference>
<evidence type="ECO:0000256" key="5">
    <source>
        <dbReference type="ARBA" id="ARBA00023242"/>
    </source>
</evidence>
<evidence type="ECO:0000256" key="6">
    <source>
        <dbReference type="SAM" id="MobiDB-lite"/>
    </source>
</evidence>
<feature type="domain" description="DNA repair metallo-beta-lactamase" evidence="7">
    <location>
        <begin position="167"/>
        <end position="265"/>
    </location>
</feature>
<feature type="region of interest" description="Disordered" evidence="6">
    <location>
        <begin position="297"/>
        <end position="329"/>
    </location>
</feature>
<reference evidence="8 9" key="1">
    <citation type="journal article" date="2021" name="Sci. Rep.">
        <title>Genome sequencing of the multicellular alga Astrephomene provides insights into convergent evolution of germ-soma differentiation.</title>
        <authorList>
            <person name="Yamashita S."/>
            <person name="Yamamoto K."/>
            <person name="Matsuzaki R."/>
            <person name="Suzuki S."/>
            <person name="Yamaguchi H."/>
            <person name="Hirooka S."/>
            <person name="Minakuchi Y."/>
            <person name="Miyagishima S."/>
            <person name="Kawachi M."/>
            <person name="Toyoda A."/>
            <person name="Nozaki H."/>
        </authorList>
    </citation>
    <scope>NUCLEOTIDE SEQUENCE [LARGE SCALE GENOMIC DNA]</scope>
    <source>
        <strain evidence="8 9">NIES-4017</strain>
    </source>
</reference>
<dbReference type="GO" id="GO:0003684">
    <property type="term" value="F:damaged DNA binding"/>
    <property type="evidence" value="ECO:0007669"/>
    <property type="project" value="TreeGrafter"/>
</dbReference>
<keyword evidence="9" id="KW-1185">Reference proteome</keyword>
<dbReference type="InterPro" id="IPR036866">
    <property type="entry name" value="RibonucZ/Hydroxyglut_hydro"/>
</dbReference>
<comment type="caution">
    <text evidence="8">The sequence shown here is derived from an EMBL/GenBank/DDBJ whole genome shotgun (WGS) entry which is preliminary data.</text>
</comment>
<evidence type="ECO:0000259" key="7">
    <source>
        <dbReference type="Pfam" id="PF07522"/>
    </source>
</evidence>
<dbReference type="Proteomes" id="UP001054857">
    <property type="component" value="Unassembled WGS sequence"/>
</dbReference>
<evidence type="ECO:0000256" key="4">
    <source>
        <dbReference type="ARBA" id="ARBA00023204"/>
    </source>
</evidence>
<dbReference type="Pfam" id="PF07522">
    <property type="entry name" value="DRMBL"/>
    <property type="match status" value="1"/>
</dbReference>
<dbReference type="PANTHER" id="PTHR23240">
    <property type="entry name" value="DNA CROSS-LINK REPAIR PROTEIN PSO2/SNM1-RELATED"/>
    <property type="match status" value="1"/>
</dbReference>
<dbReference type="Gene3D" id="3.40.50.12650">
    <property type="match status" value="1"/>
</dbReference>
<organism evidence="8 9">
    <name type="scientific">Astrephomene gubernaculifera</name>
    <dbReference type="NCBI Taxonomy" id="47775"/>
    <lineage>
        <taxon>Eukaryota</taxon>
        <taxon>Viridiplantae</taxon>
        <taxon>Chlorophyta</taxon>
        <taxon>core chlorophytes</taxon>
        <taxon>Chlorophyceae</taxon>
        <taxon>CS clade</taxon>
        <taxon>Chlamydomonadales</taxon>
        <taxon>Astrephomenaceae</taxon>
        <taxon>Astrephomene</taxon>
    </lineage>
</organism>
<dbReference type="AlphaFoldDB" id="A0AAD3DPK9"/>